<dbReference type="Pfam" id="PF13529">
    <property type="entry name" value="Peptidase_C39_2"/>
    <property type="match status" value="1"/>
</dbReference>
<evidence type="ECO:0000313" key="2">
    <source>
        <dbReference type="EMBL" id="NEV67444.1"/>
    </source>
</evidence>
<comment type="caution">
    <text evidence="2">The sequence shown here is derived from an EMBL/GenBank/DDBJ whole genome shotgun (WGS) entry which is preliminary data.</text>
</comment>
<accession>A0A0C1VC71</accession>
<proteinExistence type="predicted"/>
<dbReference type="AlphaFoldDB" id="A0A0C1VC71"/>
<name>A0A0C1VC71_9CYAN</name>
<organism evidence="2">
    <name type="scientific">Lyngbya confervoides BDU141951</name>
    <dbReference type="NCBI Taxonomy" id="1574623"/>
    <lineage>
        <taxon>Bacteria</taxon>
        <taxon>Bacillati</taxon>
        <taxon>Cyanobacteriota</taxon>
        <taxon>Cyanophyceae</taxon>
        <taxon>Oscillatoriophycideae</taxon>
        <taxon>Oscillatoriales</taxon>
        <taxon>Microcoleaceae</taxon>
        <taxon>Lyngbya</taxon>
    </lineage>
</organism>
<dbReference type="InterPro" id="IPR039564">
    <property type="entry name" value="Peptidase_C39-like"/>
</dbReference>
<reference evidence="2" key="2">
    <citation type="journal article" date="2015" name="Genome Announc.">
        <title>Draft Genome Sequence of Filamentous Marine Cyanobacterium Lyngbya confervoides Strain BDU141951.</title>
        <authorList>
            <person name="Chandrababunaidu M.M."/>
            <person name="Sen D."/>
            <person name="Tripathy S."/>
        </authorList>
    </citation>
    <scope>NUCLEOTIDE SEQUENCE</scope>
    <source>
        <strain evidence="2">BDU141951</strain>
    </source>
</reference>
<feature type="domain" description="Peptidase C39-like" evidence="1">
    <location>
        <begin position="100"/>
        <end position="234"/>
    </location>
</feature>
<dbReference type="EMBL" id="JTHE02000003">
    <property type="protein sequence ID" value="NEV67444.1"/>
    <property type="molecule type" value="Genomic_DNA"/>
</dbReference>
<gene>
    <name evidence="2" type="ORF">QQ91_009980</name>
</gene>
<evidence type="ECO:0000259" key="1">
    <source>
        <dbReference type="Pfam" id="PF13529"/>
    </source>
</evidence>
<reference evidence="2" key="1">
    <citation type="submission" date="2014-11" db="EMBL/GenBank/DDBJ databases">
        <authorList>
            <person name="Malar M.C."/>
            <person name="Sen D."/>
            <person name="Tripathy S."/>
        </authorList>
    </citation>
    <scope>NUCLEOTIDE SEQUENCE</scope>
    <source>
        <strain evidence="2">BDU141951</strain>
    </source>
</reference>
<dbReference type="Gene3D" id="3.90.70.10">
    <property type="entry name" value="Cysteine proteinases"/>
    <property type="match status" value="1"/>
</dbReference>
<reference evidence="2" key="3">
    <citation type="submission" date="2020-02" db="EMBL/GenBank/DDBJ databases">
        <authorList>
            <person name="Sarangi A.N."/>
            <person name="Ghosh S."/>
            <person name="Mukherjee M."/>
            <person name="Tripathy S."/>
        </authorList>
    </citation>
    <scope>NUCLEOTIDE SEQUENCE</scope>
    <source>
        <strain evidence="2">BDU141951</strain>
    </source>
</reference>
<sequence>MPKAKALGNTFLKAEPIPSSDLSDKEKIYVPEGHEFFIYRYAPDRNQHVFMELASPFPTLDRETKLQKVYAYDPHIEIEGEKDNVPDSKLPLDTTKLIKLQVPYFQQNDNDSRVFGAGWRQCNTTSNCMLADYLLQGALTKAAKQKGYPEPESVFMRIVSKYGDTIDHPAQTKALQEIGINSYFSRSISSKDVMLSLSYGIPMVVGFAYKSSGHICVIVGHDPVNRKFLVHDPYGIRYGASDSYDINAWAAFDPYSYDVMQRIFWDMGNEAGWGRVVTSVNGKPTGLPTGL</sequence>
<protein>
    <recommendedName>
        <fullName evidence="1">Peptidase C39-like domain-containing protein</fullName>
    </recommendedName>
</protein>